<protein>
    <submittedName>
        <fullName evidence="2 4">Uncharacterized protein</fullName>
    </submittedName>
</protein>
<feature type="compositionally biased region" description="Low complexity" evidence="1">
    <location>
        <begin position="108"/>
        <end position="124"/>
    </location>
</feature>
<reference evidence="2 4" key="1">
    <citation type="journal article" date="2020" name="Stud. Mycol.">
        <title>101 Dothideomycetes genomes: a test case for predicting lifestyles and emergence of pathogens.</title>
        <authorList>
            <person name="Haridas S."/>
            <person name="Albert R."/>
            <person name="Binder M."/>
            <person name="Bloem J."/>
            <person name="Labutti K."/>
            <person name="Salamov A."/>
            <person name="Andreopoulos B."/>
            <person name="Baker S."/>
            <person name="Barry K."/>
            <person name="Bills G."/>
            <person name="Bluhm B."/>
            <person name="Cannon C."/>
            <person name="Castanera R."/>
            <person name="Culley D."/>
            <person name="Daum C."/>
            <person name="Ezra D."/>
            <person name="Gonzalez J."/>
            <person name="Henrissat B."/>
            <person name="Kuo A."/>
            <person name="Liang C."/>
            <person name="Lipzen A."/>
            <person name="Lutzoni F."/>
            <person name="Magnuson J."/>
            <person name="Mondo S."/>
            <person name="Nolan M."/>
            <person name="Ohm R."/>
            <person name="Pangilinan J."/>
            <person name="Park H.-J."/>
            <person name="Ramirez L."/>
            <person name="Alfaro M."/>
            <person name="Sun H."/>
            <person name="Tritt A."/>
            <person name="Yoshinaga Y."/>
            <person name="Zwiers L.-H."/>
            <person name="Turgeon B."/>
            <person name="Goodwin S."/>
            <person name="Spatafora J."/>
            <person name="Crous P."/>
            <person name="Grigoriev I."/>
        </authorList>
    </citation>
    <scope>NUCLEOTIDE SEQUENCE</scope>
    <source>
        <strain evidence="2 4">CBS 304.34</strain>
    </source>
</reference>
<keyword evidence="3" id="KW-1185">Reference proteome</keyword>
<sequence>MYVQRTSNLETEAKRYQITHLTTPSAKYAQLQTLVKRGCLAQLPITRRQEQHWRNVKSKRARSLCLENSWDPRRRLLQQPHSTVYSFQIALFNRVQMAKKKKNPQADASATVNGNGAGAAVPPTAAAPPPPKSKAKAPEPTTSALIICRNK</sequence>
<reference evidence="4" key="2">
    <citation type="submission" date="2020-04" db="EMBL/GenBank/DDBJ databases">
        <authorList>
            <consortium name="NCBI Genome Project"/>
        </authorList>
    </citation>
    <scope>NUCLEOTIDE SEQUENCE</scope>
    <source>
        <strain evidence="4">CBS 304.34</strain>
    </source>
</reference>
<accession>A0A6A6XYI4</accession>
<organism evidence="2">
    <name type="scientific">Mytilinidion resinicola</name>
    <dbReference type="NCBI Taxonomy" id="574789"/>
    <lineage>
        <taxon>Eukaryota</taxon>
        <taxon>Fungi</taxon>
        <taxon>Dikarya</taxon>
        <taxon>Ascomycota</taxon>
        <taxon>Pezizomycotina</taxon>
        <taxon>Dothideomycetes</taxon>
        <taxon>Pleosporomycetidae</taxon>
        <taxon>Mytilinidiales</taxon>
        <taxon>Mytilinidiaceae</taxon>
        <taxon>Mytilinidion</taxon>
    </lineage>
</organism>
<proteinExistence type="predicted"/>
<dbReference type="GeneID" id="54454322"/>
<name>A0A6A6XYI4_9PEZI</name>
<feature type="region of interest" description="Disordered" evidence="1">
    <location>
        <begin position="101"/>
        <end position="151"/>
    </location>
</feature>
<dbReference type="EMBL" id="MU003729">
    <property type="protein sequence ID" value="KAF2801611.1"/>
    <property type="molecule type" value="Genomic_DNA"/>
</dbReference>
<gene>
    <name evidence="2 4" type="ORF">BDZ99DRAFT_220127</name>
</gene>
<dbReference type="RefSeq" id="XP_033568575.1">
    <property type="nucleotide sequence ID" value="XM_033713429.1"/>
</dbReference>
<dbReference type="AlphaFoldDB" id="A0A6A6XYI4"/>
<evidence type="ECO:0000313" key="2">
    <source>
        <dbReference type="EMBL" id="KAF2801611.1"/>
    </source>
</evidence>
<evidence type="ECO:0000313" key="4">
    <source>
        <dbReference type="RefSeq" id="XP_033568575.1"/>
    </source>
</evidence>
<dbReference type="Proteomes" id="UP000504636">
    <property type="component" value="Unplaced"/>
</dbReference>
<evidence type="ECO:0000256" key="1">
    <source>
        <dbReference type="SAM" id="MobiDB-lite"/>
    </source>
</evidence>
<reference evidence="4" key="3">
    <citation type="submission" date="2025-04" db="UniProtKB">
        <authorList>
            <consortium name="RefSeq"/>
        </authorList>
    </citation>
    <scope>IDENTIFICATION</scope>
    <source>
        <strain evidence="4">CBS 304.34</strain>
    </source>
</reference>
<evidence type="ECO:0000313" key="3">
    <source>
        <dbReference type="Proteomes" id="UP000504636"/>
    </source>
</evidence>